<dbReference type="EMBL" id="CP019633">
    <property type="protein sequence ID" value="AQQ08822.1"/>
    <property type="molecule type" value="Genomic_DNA"/>
</dbReference>
<evidence type="ECO:0000256" key="4">
    <source>
        <dbReference type="ARBA" id="ARBA00024732"/>
    </source>
</evidence>
<reference evidence="11" key="1">
    <citation type="submission" date="2017-02" db="EMBL/GenBank/DDBJ databases">
        <title>Comparative genomics and description of representatives of a novel lineage of planctomycetes thriving in anoxic sediments.</title>
        <authorList>
            <person name="Spring S."/>
            <person name="Bunk B."/>
            <person name="Sproer C."/>
            <person name="Klenk H.-P."/>
        </authorList>
    </citation>
    <scope>NUCLEOTIDE SEQUENCE [LARGE SCALE GENOMIC DNA]</scope>
    <source>
        <strain evidence="11">L21-RPul-D3</strain>
    </source>
</reference>
<evidence type="ECO:0000256" key="8">
    <source>
        <dbReference type="PIRSR" id="PIRSR016262-3"/>
    </source>
</evidence>
<evidence type="ECO:0000256" key="7">
    <source>
        <dbReference type="PIRSR" id="PIRSR016262-2"/>
    </source>
</evidence>
<feature type="domain" description="BPL/LPL catalytic" evidence="9">
    <location>
        <begin position="25"/>
        <end position="207"/>
    </location>
</feature>
<dbReference type="KEGG" id="pbu:L21SP3_00613"/>
<dbReference type="OrthoDB" id="9787061at2"/>
<feature type="binding site" evidence="7">
    <location>
        <begin position="150"/>
        <end position="152"/>
    </location>
    <ligand>
        <name>substrate</name>
    </ligand>
</feature>
<dbReference type="NCBIfam" id="TIGR00214">
    <property type="entry name" value="lipB"/>
    <property type="match status" value="1"/>
</dbReference>
<dbReference type="UniPathway" id="UPA00538">
    <property type="reaction ID" value="UER00592"/>
</dbReference>
<dbReference type="CDD" id="cd16444">
    <property type="entry name" value="LipB"/>
    <property type="match status" value="1"/>
</dbReference>
<proteinExistence type="inferred from homology"/>
<evidence type="ECO:0000256" key="3">
    <source>
        <dbReference type="ARBA" id="ARBA00023315"/>
    </source>
</evidence>
<dbReference type="Proteomes" id="UP000188273">
    <property type="component" value="Chromosome"/>
</dbReference>
<dbReference type="InterPro" id="IPR000544">
    <property type="entry name" value="Octanoyltransferase"/>
</dbReference>
<dbReference type="PANTHER" id="PTHR10993">
    <property type="entry name" value="OCTANOYLTRANSFERASE"/>
    <property type="match status" value="1"/>
</dbReference>
<dbReference type="GO" id="GO:0009249">
    <property type="term" value="P:protein lipoylation"/>
    <property type="evidence" value="ECO:0007669"/>
    <property type="project" value="InterPro"/>
</dbReference>
<evidence type="ECO:0000313" key="11">
    <source>
        <dbReference type="Proteomes" id="UP000188273"/>
    </source>
</evidence>
<dbReference type="Pfam" id="PF21948">
    <property type="entry name" value="LplA-B_cat"/>
    <property type="match status" value="1"/>
</dbReference>
<evidence type="ECO:0000256" key="6">
    <source>
        <dbReference type="PIRSR" id="PIRSR016262-1"/>
    </source>
</evidence>
<evidence type="ECO:0000256" key="2">
    <source>
        <dbReference type="ARBA" id="ARBA00022679"/>
    </source>
</evidence>
<evidence type="ECO:0000256" key="5">
    <source>
        <dbReference type="PIRNR" id="PIRNR016262"/>
    </source>
</evidence>
<comment type="function">
    <text evidence="4 5">Catalyzes the transfer of endogenously produced octanoic acid from octanoyl-acyl-carrier-protein onto the lipoyl domains of lipoate-dependent enzymes. Lipoyl-ACP can also act as a substrate although octanoyl-ACP is likely to be the physiological substrate.</text>
</comment>
<dbReference type="Gene3D" id="3.30.930.10">
    <property type="entry name" value="Bira Bifunctional Protein, Domain 2"/>
    <property type="match status" value="1"/>
</dbReference>
<dbReference type="STRING" id="1940790.L21SP3_00613"/>
<comment type="pathway">
    <text evidence="1 5">Protein modification; protein lipoylation via endogenous pathway; protein N(6)-(lipoyl)lysine from octanoyl-[acyl-carrier-protein]: step 1/2.</text>
</comment>
<evidence type="ECO:0000313" key="10">
    <source>
        <dbReference type="EMBL" id="AQQ08822.1"/>
    </source>
</evidence>
<dbReference type="PANTHER" id="PTHR10993:SF7">
    <property type="entry name" value="LIPOYLTRANSFERASE 2, MITOCHONDRIAL-RELATED"/>
    <property type="match status" value="1"/>
</dbReference>
<feature type="site" description="Lowers pKa of active site Cys" evidence="8">
    <location>
        <position position="134"/>
    </location>
</feature>
<feature type="binding site" evidence="7">
    <location>
        <begin position="70"/>
        <end position="77"/>
    </location>
    <ligand>
        <name>substrate</name>
    </ligand>
</feature>
<name>A0A1Q2HMZ8_9BACT</name>
<dbReference type="AlphaFoldDB" id="A0A1Q2HMZ8"/>
<dbReference type="InterPro" id="IPR045864">
    <property type="entry name" value="aa-tRNA-synth_II/BPL/LPL"/>
</dbReference>
<feature type="binding site" evidence="7">
    <location>
        <begin position="137"/>
        <end position="139"/>
    </location>
    <ligand>
        <name>substrate</name>
    </ligand>
</feature>
<feature type="active site" description="Acyl-thioester intermediate" evidence="6">
    <location>
        <position position="168"/>
    </location>
</feature>
<dbReference type="PIRSF" id="PIRSF016262">
    <property type="entry name" value="LPLase"/>
    <property type="match status" value="1"/>
</dbReference>
<comment type="catalytic activity">
    <reaction evidence="5">
        <text>octanoyl-[ACP] + L-lysyl-[protein] = N(6)-octanoyl-L-lysyl-[protein] + holo-[ACP] + H(+)</text>
        <dbReference type="Rhea" id="RHEA:17665"/>
        <dbReference type="Rhea" id="RHEA-COMP:9636"/>
        <dbReference type="Rhea" id="RHEA-COMP:9685"/>
        <dbReference type="Rhea" id="RHEA-COMP:9752"/>
        <dbReference type="Rhea" id="RHEA-COMP:9928"/>
        <dbReference type="ChEBI" id="CHEBI:15378"/>
        <dbReference type="ChEBI" id="CHEBI:29969"/>
        <dbReference type="ChEBI" id="CHEBI:64479"/>
        <dbReference type="ChEBI" id="CHEBI:78463"/>
        <dbReference type="ChEBI" id="CHEBI:78809"/>
        <dbReference type="EC" id="2.3.1.181"/>
    </reaction>
</comment>
<dbReference type="RefSeq" id="WP_077539292.1">
    <property type="nucleotide sequence ID" value="NZ_CP019633.1"/>
</dbReference>
<sequence length="231" mass="25760">MLIIADLGKTHFADVFKLQKTLVSKRRSGIILLTEHYPVITTGIRKDKNILLKDAEVLEKSGIELFAANRGGGATCHNVGQLVVYPVIELSRHQFGIRDYISALEKIGRKLFYSFGLKTSKRMGYPGLWKMEKKIASIGVRINSGLAYHGIALNLCNDLDIFNNIIPCGLEGVEVTSLEKEISGSVDFNEAKRRAAEILGQTFNEEYKCTQKTVSELAEDENISLQQLLQN</sequence>
<keyword evidence="3 5" id="KW-0012">Acyltransferase</keyword>
<accession>A0A1Q2HMZ8</accession>
<protein>
    <recommendedName>
        <fullName evidence="5">Octanoyltransferase</fullName>
        <ecNumber evidence="5">2.3.1.181</ecNumber>
    </recommendedName>
</protein>
<dbReference type="PROSITE" id="PS01313">
    <property type="entry name" value="LIPB"/>
    <property type="match status" value="1"/>
</dbReference>
<dbReference type="GO" id="GO:0033819">
    <property type="term" value="F:lipoyl(octanoyl) transferase activity"/>
    <property type="evidence" value="ECO:0007669"/>
    <property type="project" value="UniProtKB-EC"/>
</dbReference>
<evidence type="ECO:0000256" key="1">
    <source>
        <dbReference type="ARBA" id="ARBA00004821"/>
    </source>
</evidence>
<dbReference type="PROSITE" id="PS51733">
    <property type="entry name" value="BPL_LPL_CATALYTIC"/>
    <property type="match status" value="1"/>
</dbReference>
<gene>
    <name evidence="10" type="primary">lipB</name>
    <name evidence="10" type="ORF">L21SP3_00613</name>
</gene>
<organism evidence="10 11">
    <name type="scientific">Sedimentisphaera cyanobacteriorum</name>
    <dbReference type="NCBI Taxonomy" id="1940790"/>
    <lineage>
        <taxon>Bacteria</taxon>
        <taxon>Pseudomonadati</taxon>
        <taxon>Planctomycetota</taxon>
        <taxon>Phycisphaerae</taxon>
        <taxon>Sedimentisphaerales</taxon>
        <taxon>Sedimentisphaeraceae</taxon>
        <taxon>Sedimentisphaera</taxon>
    </lineage>
</organism>
<keyword evidence="2 5" id="KW-0808">Transferase</keyword>
<keyword evidence="11" id="KW-1185">Reference proteome</keyword>
<dbReference type="SUPFAM" id="SSF55681">
    <property type="entry name" value="Class II aaRS and biotin synthetases"/>
    <property type="match status" value="1"/>
</dbReference>
<comment type="similarity">
    <text evidence="5">Belongs to the LipB family.</text>
</comment>
<evidence type="ECO:0000259" key="9">
    <source>
        <dbReference type="PROSITE" id="PS51733"/>
    </source>
</evidence>
<dbReference type="InterPro" id="IPR020605">
    <property type="entry name" value="Octanoyltransferase_CS"/>
</dbReference>
<dbReference type="InterPro" id="IPR004143">
    <property type="entry name" value="BPL_LPL_catalytic"/>
</dbReference>
<dbReference type="EC" id="2.3.1.181" evidence="5"/>